<accession>A0ABT9V6L5</accession>
<dbReference type="PROSITE" id="PS51257">
    <property type="entry name" value="PROKAR_LIPOPROTEIN"/>
    <property type="match status" value="1"/>
</dbReference>
<comment type="caution">
    <text evidence="2">The sequence shown here is derived from an EMBL/GenBank/DDBJ whole genome shotgun (WGS) entry which is preliminary data.</text>
</comment>
<evidence type="ECO:0008006" key="4">
    <source>
        <dbReference type="Google" id="ProtNLM"/>
    </source>
</evidence>
<feature type="chain" id="PRO_5045527686" description="Lipoprotein" evidence="1">
    <location>
        <begin position="27"/>
        <end position="168"/>
    </location>
</feature>
<organism evidence="2 3">
    <name type="scientific">Anoxybacillus andreesenii</name>
    <dbReference type="NCBI Taxonomy" id="1325932"/>
    <lineage>
        <taxon>Bacteria</taxon>
        <taxon>Bacillati</taxon>
        <taxon>Bacillota</taxon>
        <taxon>Bacilli</taxon>
        <taxon>Bacillales</taxon>
        <taxon>Anoxybacillaceae</taxon>
        <taxon>Anoxybacillus</taxon>
    </lineage>
</organism>
<keyword evidence="1" id="KW-0732">Signal</keyword>
<gene>
    <name evidence="2" type="ORF">J2S07_002894</name>
</gene>
<proteinExistence type="predicted"/>
<keyword evidence="3" id="KW-1185">Reference proteome</keyword>
<evidence type="ECO:0000256" key="1">
    <source>
        <dbReference type="SAM" id="SignalP"/>
    </source>
</evidence>
<sequence>MRRFHRIAMLLVLALFLMGGCSSSFEEEKDAARVEVEKVFQEAPKEANKENEDIRYYLPFGYEIEKETPNNIIFKNGTKTYILFYNLQEDAKSKVVLDATLQQKEFDVKEQFKHGDKLGYLLVKKNSNQLNEVITGIGGVKLTSEVKTNNLKSEAEIMMQIVNSVQFK</sequence>
<reference evidence="2 3" key="1">
    <citation type="submission" date="2023-07" db="EMBL/GenBank/DDBJ databases">
        <title>Genomic Encyclopedia of Type Strains, Phase IV (KMG-IV): sequencing the most valuable type-strain genomes for metagenomic binning, comparative biology and taxonomic classification.</title>
        <authorList>
            <person name="Goeker M."/>
        </authorList>
    </citation>
    <scope>NUCLEOTIDE SEQUENCE [LARGE SCALE GENOMIC DNA]</scope>
    <source>
        <strain evidence="2 3">DSM 23948</strain>
    </source>
</reference>
<evidence type="ECO:0000313" key="2">
    <source>
        <dbReference type="EMBL" id="MDQ0156573.1"/>
    </source>
</evidence>
<dbReference type="Proteomes" id="UP001231362">
    <property type="component" value="Unassembled WGS sequence"/>
</dbReference>
<protein>
    <recommendedName>
        <fullName evidence="4">Lipoprotein</fullName>
    </recommendedName>
</protein>
<dbReference type="EMBL" id="JAUSTU010000013">
    <property type="protein sequence ID" value="MDQ0156573.1"/>
    <property type="molecule type" value="Genomic_DNA"/>
</dbReference>
<evidence type="ECO:0000313" key="3">
    <source>
        <dbReference type="Proteomes" id="UP001231362"/>
    </source>
</evidence>
<name>A0ABT9V6L5_9BACL</name>
<dbReference type="RefSeq" id="WP_307151082.1">
    <property type="nucleotide sequence ID" value="NZ_JAUSTU010000013.1"/>
</dbReference>
<feature type="signal peptide" evidence="1">
    <location>
        <begin position="1"/>
        <end position="26"/>
    </location>
</feature>